<sequence length="104" mass="10580">MPRRRPSGVSAVNESPNSMAFSSVYDVCSDSATFIACSSTYSNTVGSSYRSRLRRTGGLGGHALAVGSASVGMDTATSASLILISLSICSLCLVTMSAVASCSI</sequence>
<gene>
    <name evidence="2" type="ORF">BpHYR1_047720</name>
</gene>
<accession>A0A3M7PQG7</accession>
<dbReference type="EMBL" id="REGN01009383">
    <property type="protein sequence ID" value="RNA01293.1"/>
    <property type="molecule type" value="Genomic_DNA"/>
</dbReference>
<evidence type="ECO:0000256" key="1">
    <source>
        <dbReference type="SAM" id="Phobius"/>
    </source>
</evidence>
<proteinExistence type="predicted"/>
<keyword evidence="1" id="KW-1133">Transmembrane helix</keyword>
<evidence type="ECO:0000313" key="2">
    <source>
        <dbReference type="EMBL" id="RNA01293.1"/>
    </source>
</evidence>
<evidence type="ECO:0000313" key="3">
    <source>
        <dbReference type="Proteomes" id="UP000276133"/>
    </source>
</evidence>
<keyword evidence="1" id="KW-0472">Membrane</keyword>
<protein>
    <submittedName>
        <fullName evidence="2">Uncharacterized protein</fullName>
    </submittedName>
</protein>
<feature type="transmembrane region" description="Helical" evidence="1">
    <location>
        <begin position="79"/>
        <end position="100"/>
    </location>
</feature>
<keyword evidence="3" id="KW-1185">Reference proteome</keyword>
<name>A0A3M7PQG7_BRAPC</name>
<keyword evidence="1" id="KW-0812">Transmembrane</keyword>
<organism evidence="2 3">
    <name type="scientific">Brachionus plicatilis</name>
    <name type="common">Marine rotifer</name>
    <name type="synonym">Brachionus muelleri</name>
    <dbReference type="NCBI Taxonomy" id="10195"/>
    <lineage>
        <taxon>Eukaryota</taxon>
        <taxon>Metazoa</taxon>
        <taxon>Spiralia</taxon>
        <taxon>Gnathifera</taxon>
        <taxon>Rotifera</taxon>
        <taxon>Eurotatoria</taxon>
        <taxon>Monogononta</taxon>
        <taxon>Pseudotrocha</taxon>
        <taxon>Ploima</taxon>
        <taxon>Brachionidae</taxon>
        <taxon>Brachionus</taxon>
    </lineage>
</organism>
<dbReference type="AlphaFoldDB" id="A0A3M7PQG7"/>
<reference evidence="2 3" key="1">
    <citation type="journal article" date="2018" name="Sci. Rep.">
        <title>Genomic signatures of local adaptation to the degree of environmental predictability in rotifers.</title>
        <authorList>
            <person name="Franch-Gras L."/>
            <person name="Hahn C."/>
            <person name="Garcia-Roger E.M."/>
            <person name="Carmona M.J."/>
            <person name="Serra M."/>
            <person name="Gomez A."/>
        </authorList>
    </citation>
    <scope>NUCLEOTIDE SEQUENCE [LARGE SCALE GENOMIC DNA]</scope>
    <source>
        <strain evidence="2">HYR1</strain>
    </source>
</reference>
<dbReference type="Proteomes" id="UP000276133">
    <property type="component" value="Unassembled WGS sequence"/>
</dbReference>
<comment type="caution">
    <text evidence="2">The sequence shown here is derived from an EMBL/GenBank/DDBJ whole genome shotgun (WGS) entry which is preliminary data.</text>
</comment>